<keyword evidence="1" id="KW-0472">Membrane</keyword>
<dbReference type="EMBL" id="FNXE01000006">
    <property type="protein sequence ID" value="SEH65070.1"/>
    <property type="molecule type" value="Genomic_DNA"/>
</dbReference>
<evidence type="ECO:0008006" key="4">
    <source>
        <dbReference type="Google" id="ProtNLM"/>
    </source>
</evidence>
<keyword evidence="1" id="KW-1133">Transmembrane helix</keyword>
<evidence type="ECO:0000313" key="2">
    <source>
        <dbReference type="EMBL" id="SEH65070.1"/>
    </source>
</evidence>
<evidence type="ECO:0000256" key="1">
    <source>
        <dbReference type="SAM" id="Phobius"/>
    </source>
</evidence>
<proteinExistence type="predicted"/>
<keyword evidence="3" id="KW-1185">Reference proteome</keyword>
<dbReference type="RefSeq" id="WP_091096332.1">
    <property type="nucleotide sequence ID" value="NZ_FNXE01000006.1"/>
</dbReference>
<name>A0A1H6JRF7_9FLAO</name>
<feature type="transmembrane region" description="Helical" evidence="1">
    <location>
        <begin position="9"/>
        <end position="26"/>
    </location>
</feature>
<sequence>MKSGYIKYLVYFLLAALVVVFIQFYFPNPINWDKNFNTKSKNPYGLYVFNKELPKLLTTQTLTKTALSPYEYFLDNEQTASKTTYLFVENRYGFDEISAKQILEKVSNGADLVIASESFYYASNIILDTLNIKTSSIKTNNLHFVAHSSKKDTLKIKNEYNTIFTVKEPEKFTAIAKLNSNLSFVSRKFGKGTIYISNTPILLTNYYLLNNKANTFVFAENFAAFLKKEHIVWFDQNYDSGEIESSNSIFKVLFQYKSLRFAWYTLIIGLILYMIFYGKRRQRIVPVIEPVKNSTVEYIETVGNLYYQENNHTQLLDKQIKYALHFIRTEWGITTQNLDNDFKNKLQQKSLAAKEDINDFVYFIIHFDKNLKYTQKDLIHFNHLLQKITIDYGKHRK</sequence>
<reference evidence="2 3" key="1">
    <citation type="submission" date="2016-10" db="EMBL/GenBank/DDBJ databases">
        <authorList>
            <person name="de Groot N.N."/>
        </authorList>
    </citation>
    <scope>NUCLEOTIDE SEQUENCE [LARGE SCALE GENOMIC DNA]</scope>
    <source>
        <strain evidence="2 3">CGMCC 1.10825</strain>
    </source>
</reference>
<gene>
    <name evidence="2" type="ORF">SAMN02927937_00674</name>
</gene>
<dbReference type="AlphaFoldDB" id="A0A1H6JRF7"/>
<accession>A0A1H6JRF7</accession>
<keyword evidence="1" id="KW-0812">Transmembrane</keyword>
<dbReference type="OrthoDB" id="1111222at2"/>
<evidence type="ECO:0000313" key="3">
    <source>
        <dbReference type="Proteomes" id="UP000199634"/>
    </source>
</evidence>
<dbReference type="Proteomes" id="UP000199634">
    <property type="component" value="Unassembled WGS sequence"/>
</dbReference>
<organism evidence="2 3">
    <name type="scientific">Paenimyroides marinum</name>
    <dbReference type="NCBI Taxonomy" id="1159016"/>
    <lineage>
        <taxon>Bacteria</taxon>
        <taxon>Pseudomonadati</taxon>
        <taxon>Bacteroidota</taxon>
        <taxon>Flavobacteriia</taxon>
        <taxon>Flavobacteriales</taxon>
        <taxon>Flavobacteriaceae</taxon>
        <taxon>Paenimyroides</taxon>
    </lineage>
</organism>
<protein>
    <recommendedName>
        <fullName evidence="4">DUF4350 domain-containing protein</fullName>
    </recommendedName>
</protein>
<feature type="transmembrane region" description="Helical" evidence="1">
    <location>
        <begin position="261"/>
        <end position="278"/>
    </location>
</feature>
<dbReference type="STRING" id="1159016.SAMN02927937_00674"/>